<proteinExistence type="inferred from homology"/>
<evidence type="ECO:0000256" key="3">
    <source>
        <dbReference type="ARBA" id="ARBA00022525"/>
    </source>
</evidence>
<dbReference type="InterPro" id="IPR036514">
    <property type="entry name" value="SGNH_hydro_sf"/>
</dbReference>
<reference evidence="8" key="1">
    <citation type="journal article" date="2023" name="Nat. Commun.">
        <title>Diploid and tetraploid genomes of Acorus and the evolution of monocots.</title>
        <authorList>
            <person name="Ma L."/>
            <person name="Liu K.W."/>
            <person name="Li Z."/>
            <person name="Hsiao Y.Y."/>
            <person name="Qi Y."/>
            <person name="Fu T."/>
            <person name="Tang G.D."/>
            <person name="Zhang D."/>
            <person name="Sun W.H."/>
            <person name="Liu D.K."/>
            <person name="Li Y."/>
            <person name="Chen G.Z."/>
            <person name="Liu X.D."/>
            <person name="Liao X.Y."/>
            <person name="Jiang Y.T."/>
            <person name="Yu X."/>
            <person name="Hao Y."/>
            <person name="Huang J."/>
            <person name="Zhao X.W."/>
            <person name="Ke S."/>
            <person name="Chen Y.Y."/>
            <person name="Wu W.L."/>
            <person name="Hsu J.L."/>
            <person name="Lin Y.F."/>
            <person name="Huang M.D."/>
            <person name="Li C.Y."/>
            <person name="Huang L."/>
            <person name="Wang Z.W."/>
            <person name="Zhao X."/>
            <person name="Zhong W.Y."/>
            <person name="Peng D.H."/>
            <person name="Ahmad S."/>
            <person name="Lan S."/>
            <person name="Zhang J.S."/>
            <person name="Tsai W.C."/>
            <person name="Van de Peer Y."/>
            <person name="Liu Z.J."/>
        </authorList>
    </citation>
    <scope>NUCLEOTIDE SEQUENCE</scope>
    <source>
        <strain evidence="8">CP</strain>
    </source>
</reference>
<organism evidence="8 9">
    <name type="scientific">Acorus calamus</name>
    <name type="common">Sweet flag</name>
    <dbReference type="NCBI Taxonomy" id="4465"/>
    <lineage>
        <taxon>Eukaryota</taxon>
        <taxon>Viridiplantae</taxon>
        <taxon>Streptophyta</taxon>
        <taxon>Embryophyta</taxon>
        <taxon>Tracheophyta</taxon>
        <taxon>Spermatophyta</taxon>
        <taxon>Magnoliopsida</taxon>
        <taxon>Liliopsida</taxon>
        <taxon>Acoraceae</taxon>
        <taxon>Acorus</taxon>
    </lineage>
</organism>
<dbReference type="Proteomes" id="UP001180020">
    <property type="component" value="Unassembled WGS sequence"/>
</dbReference>
<sequence>MAWSTTTTTTRSPQVPCMFIFGDSLVDNGNNDQLLTISRANYPPYGIDFAQGSSGRFSNGRTLADVLAQLLGFRDFIPSYALAQSSSILKGLNYASGASGIRDETGNNLNLYNLGARKFAIIGVGQIGCIPYELARMNNRNEKNHCNEEINRAISIYNNGLIKMIDRFNNGELPGANFVYVNTYESSKDVAGNATSYGFEVLDKGCCGVGRNNGQITCLPFQQPCPDRSKYLFWDAFHPTEAANVIYARKAFGSTDLSEVYPMNIKQLASCV</sequence>
<dbReference type="CDD" id="cd01837">
    <property type="entry name" value="SGNH_plant_lipase_like"/>
    <property type="match status" value="1"/>
</dbReference>
<dbReference type="EMBL" id="JAUJYO010000008">
    <property type="protein sequence ID" value="KAK1311254.1"/>
    <property type="molecule type" value="Genomic_DNA"/>
</dbReference>
<comment type="similarity">
    <text evidence="2">Belongs to the 'GDSL' lipolytic enzyme family.</text>
</comment>
<dbReference type="GO" id="GO:0016042">
    <property type="term" value="P:lipid catabolic process"/>
    <property type="evidence" value="ECO:0007669"/>
    <property type="project" value="UniProtKB-KW"/>
</dbReference>
<dbReference type="Gene3D" id="3.40.50.1110">
    <property type="entry name" value="SGNH hydrolase"/>
    <property type="match status" value="2"/>
</dbReference>
<dbReference type="InterPro" id="IPR001087">
    <property type="entry name" value="GDSL"/>
</dbReference>
<keyword evidence="9" id="KW-1185">Reference proteome</keyword>
<dbReference type="AlphaFoldDB" id="A0AAV9ECZ5"/>
<dbReference type="Pfam" id="PF00657">
    <property type="entry name" value="Lipase_GDSL"/>
    <property type="match status" value="2"/>
</dbReference>
<keyword evidence="3" id="KW-0964">Secreted</keyword>
<dbReference type="InterPro" id="IPR051238">
    <property type="entry name" value="GDSL_esterase/lipase"/>
</dbReference>
<protein>
    <submittedName>
        <fullName evidence="8">GDSL esterase/lipase</fullName>
    </submittedName>
</protein>
<dbReference type="PANTHER" id="PTHR45650:SF12">
    <property type="entry name" value="ZINC FINGER PROTEIN"/>
    <property type="match status" value="1"/>
</dbReference>
<evidence type="ECO:0000256" key="1">
    <source>
        <dbReference type="ARBA" id="ARBA00004613"/>
    </source>
</evidence>
<reference evidence="8" key="2">
    <citation type="submission" date="2023-06" db="EMBL/GenBank/DDBJ databases">
        <authorList>
            <person name="Ma L."/>
            <person name="Liu K.-W."/>
            <person name="Li Z."/>
            <person name="Hsiao Y.-Y."/>
            <person name="Qi Y."/>
            <person name="Fu T."/>
            <person name="Tang G."/>
            <person name="Zhang D."/>
            <person name="Sun W.-H."/>
            <person name="Liu D.-K."/>
            <person name="Li Y."/>
            <person name="Chen G.-Z."/>
            <person name="Liu X.-D."/>
            <person name="Liao X.-Y."/>
            <person name="Jiang Y.-T."/>
            <person name="Yu X."/>
            <person name="Hao Y."/>
            <person name="Huang J."/>
            <person name="Zhao X.-W."/>
            <person name="Ke S."/>
            <person name="Chen Y.-Y."/>
            <person name="Wu W.-L."/>
            <person name="Hsu J.-L."/>
            <person name="Lin Y.-F."/>
            <person name="Huang M.-D."/>
            <person name="Li C.-Y."/>
            <person name="Huang L."/>
            <person name="Wang Z.-W."/>
            <person name="Zhao X."/>
            <person name="Zhong W.-Y."/>
            <person name="Peng D.-H."/>
            <person name="Ahmad S."/>
            <person name="Lan S."/>
            <person name="Zhang J.-S."/>
            <person name="Tsai W.-C."/>
            <person name="Van De Peer Y."/>
            <person name="Liu Z.-J."/>
        </authorList>
    </citation>
    <scope>NUCLEOTIDE SEQUENCE</scope>
    <source>
        <strain evidence="8">CP</strain>
        <tissue evidence="8">Leaves</tissue>
    </source>
</reference>
<comment type="caution">
    <text evidence="8">The sequence shown here is derived from an EMBL/GenBank/DDBJ whole genome shotgun (WGS) entry which is preliminary data.</text>
</comment>
<evidence type="ECO:0000313" key="8">
    <source>
        <dbReference type="EMBL" id="KAK1311254.1"/>
    </source>
</evidence>
<keyword evidence="7" id="KW-0443">Lipid metabolism</keyword>
<dbReference type="GO" id="GO:0016788">
    <property type="term" value="F:hydrolase activity, acting on ester bonds"/>
    <property type="evidence" value="ECO:0007669"/>
    <property type="project" value="InterPro"/>
</dbReference>
<evidence type="ECO:0000256" key="4">
    <source>
        <dbReference type="ARBA" id="ARBA00022729"/>
    </source>
</evidence>
<dbReference type="InterPro" id="IPR035669">
    <property type="entry name" value="SGNH_plant_lipase-like"/>
</dbReference>
<keyword evidence="4" id="KW-0732">Signal</keyword>
<evidence type="ECO:0000256" key="2">
    <source>
        <dbReference type="ARBA" id="ARBA00008668"/>
    </source>
</evidence>
<evidence type="ECO:0000313" key="9">
    <source>
        <dbReference type="Proteomes" id="UP001180020"/>
    </source>
</evidence>
<dbReference type="GO" id="GO:0005576">
    <property type="term" value="C:extracellular region"/>
    <property type="evidence" value="ECO:0007669"/>
    <property type="project" value="UniProtKB-SubCell"/>
</dbReference>
<evidence type="ECO:0000256" key="6">
    <source>
        <dbReference type="ARBA" id="ARBA00022963"/>
    </source>
</evidence>
<dbReference type="PANTHER" id="PTHR45650">
    <property type="entry name" value="GDSL-LIKE LIPASE/ACYLHYDROLASE-RELATED"/>
    <property type="match status" value="1"/>
</dbReference>
<accession>A0AAV9ECZ5</accession>
<gene>
    <name evidence="8" type="ORF">QJS10_CPA08g00921</name>
</gene>
<evidence type="ECO:0000256" key="7">
    <source>
        <dbReference type="ARBA" id="ARBA00023098"/>
    </source>
</evidence>
<keyword evidence="6" id="KW-0442">Lipid degradation</keyword>
<keyword evidence="5" id="KW-0378">Hydrolase</keyword>
<comment type="subcellular location">
    <subcellularLocation>
        <location evidence="1">Secreted</location>
    </subcellularLocation>
</comment>
<evidence type="ECO:0000256" key="5">
    <source>
        <dbReference type="ARBA" id="ARBA00022801"/>
    </source>
</evidence>
<name>A0AAV9ECZ5_ACOCL</name>